<evidence type="ECO:0000313" key="3">
    <source>
        <dbReference type="EnsemblMetazoa" id="XP_050505543.1"/>
    </source>
</evidence>
<accession>A0ABM5K5S3</accession>
<name>A0ABM5K5S3_DIAVI</name>
<dbReference type="GeneID" id="114335344"/>
<reference evidence="3" key="1">
    <citation type="submission" date="2025-05" db="UniProtKB">
        <authorList>
            <consortium name="EnsemblMetazoa"/>
        </authorList>
    </citation>
    <scope>IDENTIFICATION</scope>
</reference>
<proteinExistence type="predicted"/>
<feature type="chain" id="PRO_5045472203" evidence="2">
    <location>
        <begin position="22"/>
        <end position="95"/>
    </location>
</feature>
<dbReference type="Proteomes" id="UP001652700">
    <property type="component" value="Unplaced"/>
</dbReference>
<feature type="compositionally biased region" description="Polar residues" evidence="1">
    <location>
        <begin position="72"/>
        <end position="88"/>
    </location>
</feature>
<feature type="region of interest" description="Disordered" evidence="1">
    <location>
        <begin position="72"/>
        <end position="95"/>
    </location>
</feature>
<protein>
    <submittedName>
        <fullName evidence="3">Uncharacterized protein</fullName>
    </submittedName>
</protein>
<keyword evidence="2" id="KW-0732">Signal</keyword>
<sequence length="95" mass="10564">MFHFRITNFVVILICCLGVMGQEEVGDECLTDEGLTGVCRDIRDCQSVLDNIEKVCCVPQKEVTPRIRAPISTESTTHKVANRVNNQPGDKANEN</sequence>
<dbReference type="EnsemblMetazoa" id="XM_050649586.1">
    <property type="protein sequence ID" value="XP_050505543.1"/>
    <property type="gene ID" value="LOC114335344"/>
</dbReference>
<evidence type="ECO:0000256" key="1">
    <source>
        <dbReference type="SAM" id="MobiDB-lite"/>
    </source>
</evidence>
<organism evidence="3 4">
    <name type="scientific">Diabrotica virgifera virgifera</name>
    <name type="common">western corn rootworm</name>
    <dbReference type="NCBI Taxonomy" id="50390"/>
    <lineage>
        <taxon>Eukaryota</taxon>
        <taxon>Metazoa</taxon>
        <taxon>Ecdysozoa</taxon>
        <taxon>Arthropoda</taxon>
        <taxon>Hexapoda</taxon>
        <taxon>Insecta</taxon>
        <taxon>Pterygota</taxon>
        <taxon>Neoptera</taxon>
        <taxon>Endopterygota</taxon>
        <taxon>Coleoptera</taxon>
        <taxon>Polyphaga</taxon>
        <taxon>Cucujiformia</taxon>
        <taxon>Chrysomeloidea</taxon>
        <taxon>Chrysomelidae</taxon>
        <taxon>Galerucinae</taxon>
        <taxon>Diabroticina</taxon>
        <taxon>Diabroticites</taxon>
        <taxon>Diabrotica</taxon>
    </lineage>
</organism>
<evidence type="ECO:0000313" key="4">
    <source>
        <dbReference type="Proteomes" id="UP001652700"/>
    </source>
</evidence>
<keyword evidence="4" id="KW-1185">Reference proteome</keyword>
<dbReference type="RefSeq" id="XP_050505543.1">
    <property type="nucleotide sequence ID" value="XM_050649586.1"/>
</dbReference>
<feature type="signal peptide" evidence="2">
    <location>
        <begin position="1"/>
        <end position="21"/>
    </location>
</feature>
<evidence type="ECO:0000256" key="2">
    <source>
        <dbReference type="SAM" id="SignalP"/>
    </source>
</evidence>